<evidence type="ECO:0000313" key="2">
    <source>
        <dbReference type="EMBL" id="KAK9797451.1"/>
    </source>
</evidence>
<dbReference type="EMBL" id="JALJOQ010000106">
    <property type="protein sequence ID" value="KAK9797451.1"/>
    <property type="molecule type" value="Genomic_DNA"/>
</dbReference>
<dbReference type="AlphaFoldDB" id="A0AAW1NT01"/>
<name>A0AAW1NT01_9CHLO</name>
<organism evidence="2 3">
    <name type="scientific">Symbiochloris irregularis</name>
    <dbReference type="NCBI Taxonomy" id="706552"/>
    <lineage>
        <taxon>Eukaryota</taxon>
        <taxon>Viridiplantae</taxon>
        <taxon>Chlorophyta</taxon>
        <taxon>core chlorophytes</taxon>
        <taxon>Trebouxiophyceae</taxon>
        <taxon>Trebouxiales</taxon>
        <taxon>Trebouxiaceae</taxon>
        <taxon>Symbiochloris</taxon>
    </lineage>
</organism>
<protein>
    <submittedName>
        <fullName evidence="2">Uncharacterized protein</fullName>
    </submittedName>
</protein>
<reference evidence="2 3" key="1">
    <citation type="journal article" date="2024" name="Nat. Commun.">
        <title>Phylogenomics reveals the evolutionary origins of lichenization in chlorophyte algae.</title>
        <authorList>
            <person name="Puginier C."/>
            <person name="Libourel C."/>
            <person name="Otte J."/>
            <person name="Skaloud P."/>
            <person name="Haon M."/>
            <person name="Grisel S."/>
            <person name="Petersen M."/>
            <person name="Berrin J.G."/>
            <person name="Delaux P.M."/>
            <person name="Dal Grande F."/>
            <person name="Keller J."/>
        </authorList>
    </citation>
    <scope>NUCLEOTIDE SEQUENCE [LARGE SCALE GENOMIC DNA]</scope>
    <source>
        <strain evidence="2 3">SAG 2036</strain>
    </source>
</reference>
<dbReference type="Proteomes" id="UP001465755">
    <property type="component" value="Unassembled WGS sequence"/>
</dbReference>
<keyword evidence="3" id="KW-1185">Reference proteome</keyword>
<sequence length="122" mass="12610">MAARNVNPHDTAPNEAAVLSKGGDPVASSGYKVPASEVEGPKNVATTNEKLAQEDLDLGPAREVFSKAKAEGDKDFKSTVAKEHQQAQSGGAADSGLKAEADKLKADLAAKHPETGTNRSVD</sequence>
<comment type="caution">
    <text evidence="2">The sequence shown here is derived from an EMBL/GenBank/DDBJ whole genome shotgun (WGS) entry which is preliminary data.</text>
</comment>
<feature type="compositionally biased region" description="Basic and acidic residues" evidence="1">
    <location>
        <begin position="69"/>
        <end position="85"/>
    </location>
</feature>
<gene>
    <name evidence="2" type="ORF">WJX73_008186</name>
</gene>
<evidence type="ECO:0000313" key="3">
    <source>
        <dbReference type="Proteomes" id="UP001465755"/>
    </source>
</evidence>
<feature type="region of interest" description="Disordered" evidence="1">
    <location>
        <begin position="69"/>
        <end position="122"/>
    </location>
</feature>
<evidence type="ECO:0000256" key="1">
    <source>
        <dbReference type="SAM" id="MobiDB-lite"/>
    </source>
</evidence>
<feature type="region of interest" description="Disordered" evidence="1">
    <location>
        <begin position="1"/>
        <end position="48"/>
    </location>
</feature>
<proteinExistence type="predicted"/>
<feature type="compositionally biased region" description="Basic and acidic residues" evidence="1">
    <location>
        <begin position="97"/>
        <end position="114"/>
    </location>
</feature>
<accession>A0AAW1NT01</accession>